<dbReference type="EMBL" id="JADXDR010000166">
    <property type="protein sequence ID" value="KAI7837036.1"/>
    <property type="molecule type" value="Genomic_DNA"/>
</dbReference>
<feature type="compositionally biased region" description="Low complexity" evidence="1">
    <location>
        <begin position="124"/>
        <end position="140"/>
    </location>
</feature>
<feature type="region of interest" description="Disordered" evidence="1">
    <location>
        <begin position="331"/>
        <end position="362"/>
    </location>
</feature>
<dbReference type="PANTHER" id="PTHR37178">
    <property type="entry name" value="PLANT/PROTEIN"/>
    <property type="match status" value="1"/>
</dbReference>
<gene>
    <name evidence="2" type="ORF">COHA_009113</name>
</gene>
<protein>
    <submittedName>
        <fullName evidence="2">Uncharacterized protein</fullName>
    </submittedName>
</protein>
<dbReference type="Pfam" id="PF11360">
    <property type="entry name" value="DUF3110"/>
    <property type="match status" value="1"/>
</dbReference>
<evidence type="ECO:0000313" key="2">
    <source>
        <dbReference type="EMBL" id="KAI7837036.1"/>
    </source>
</evidence>
<feature type="region of interest" description="Disordered" evidence="1">
    <location>
        <begin position="124"/>
        <end position="157"/>
    </location>
</feature>
<dbReference type="Proteomes" id="UP001205105">
    <property type="component" value="Unassembled WGS sequence"/>
</dbReference>
<organism evidence="2 3">
    <name type="scientific">Chlorella ohadii</name>
    <dbReference type="NCBI Taxonomy" id="2649997"/>
    <lineage>
        <taxon>Eukaryota</taxon>
        <taxon>Viridiplantae</taxon>
        <taxon>Chlorophyta</taxon>
        <taxon>core chlorophytes</taxon>
        <taxon>Trebouxiophyceae</taxon>
        <taxon>Chlorellales</taxon>
        <taxon>Chlorellaceae</taxon>
        <taxon>Chlorella clade</taxon>
        <taxon>Chlorella</taxon>
    </lineage>
</organism>
<sequence>MPAAALSQPAGGRVAAQWPVQPAAGPSCLAAARVLPAPRRSRTSLRPEAFAQGCAPGRRHDDGTYERVLRYPNGTERRIRYPLPPNEDPRSEDLTDGCWADSCWEPRAQWLGLAAAGSGGDVQARAATATAAPPQQAPAPGSFLPQQPPPAEPERSQLPASPMELLRYLNSPEYQRSQEELWARVRGSYEVLDAVPWVSPRPLYLLATEQREQPSASAAAAAAVRFGADAAPGQTYTLRTRVAKDDMEGELSRLVLRRRAADGTPLIRCSEMKDGVVAFEDEADAERYGELLEAEGSAQVSVARCDSHELFRTVQDVRAVVVLLRRQDGPTALLPQPHQLSTALRRGEEGSAGSGTGQPLFD</sequence>
<evidence type="ECO:0000313" key="3">
    <source>
        <dbReference type="Proteomes" id="UP001205105"/>
    </source>
</evidence>
<name>A0AAD5GY59_9CHLO</name>
<dbReference type="AlphaFoldDB" id="A0AAD5GY59"/>
<dbReference type="InterPro" id="IPR021503">
    <property type="entry name" value="DUF3110"/>
</dbReference>
<proteinExistence type="predicted"/>
<keyword evidence="3" id="KW-1185">Reference proteome</keyword>
<comment type="caution">
    <text evidence="2">The sequence shown here is derived from an EMBL/GenBank/DDBJ whole genome shotgun (WGS) entry which is preliminary data.</text>
</comment>
<dbReference type="PANTHER" id="PTHR37178:SF1">
    <property type="entry name" value="PLANT_PROTEIN"/>
    <property type="match status" value="1"/>
</dbReference>
<reference evidence="2" key="1">
    <citation type="submission" date="2020-11" db="EMBL/GenBank/DDBJ databases">
        <title>Chlorella ohadii genome sequencing and assembly.</title>
        <authorList>
            <person name="Murik O."/>
            <person name="Treves H."/>
            <person name="Kedem I."/>
            <person name="Shotland Y."/>
            <person name="Kaplan A."/>
        </authorList>
    </citation>
    <scope>NUCLEOTIDE SEQUENCE</scope>
    <source>
        <strain evidence="2">1</strain>
    </source>
</reference>
<evidence type="ECO:0000256" key="1">
    <source>
        <dbReference type="SAM" id="MobiDB-lite"/>
    </source>
</evidence>
<accession>A0AAD5GY59</accession>